<evidence type="ECO:0000259" key="1">
    <source>
        <dbReference type="Pfam" id="PF00534"/>
    </source>
</evidence>
<feature type="domain" description="Glycosyl transferase family 1" evidence="1">
    <location>
        <begin position="196"/>
        <end position="352"/>
    </location>
</feature>
<feature type="domain" description="DUF1972" evidence="2">
    <location>
        <begin position="387"/>
        <end position="559"/>
    </location>
</feature>
<dbReference type="Gene3D" id="3.40.50.2000">
    <property type="entry name" value="Glycogen Phosphorylase B"/>
    <property type="match status" value="3"/>
</dbReference>
<evidence type="ECO:0000313" key="3">
    <source>
        <dbReference type="EMBL" id="SFK76036.1"/>
    </source>
</evidence>
<evidence type="ECO:0000259" key="2">
    <source>
        <dbReference type="Pfam" id="PF09314"/>
    </source>
</evidence>
<accession>A0A1I4C7A2</accession>
<dbReference type="SUPFAM" id="SSF53756">
    <property type="entry name" value="UDP-Glycosyltransferase/glycogen phosphorylase"/>
    <property type="match status" value="2"/>
</dbReference>
<feature type="domain" description="Glycosyl transferase family 1" evidence="1">
    <location>
        <begin position="576"/>
        <end position="678"/>
    </location>
</feature>
<dbReference type="GO" id="GO:0016757">
    <property type="term" value="F:glycosyltransferase activity"/>
    <property type="evidence" value="ECO:0007669"/>
    <property type="project" value="InterPro"/>
</dbReference>
<dbReference type="Pfam" id="PF09314">
    <property type="entry name" value="DUF1972"/>
    <property type="match status" value="1"/>
</dbReference>
<sequence>MPYEDSPVLFVDSVSDMYGSSRIGRLIIGFMQGAGREVDALVAVERNEPDLRYAEQAELPILVMRDFRRAPVKSLAKVCANSVRFATLLRRRFPRHRTVYCNTFATLPAAIIARVMRRRCFLHLHETSPSPAVASLLKTAIRVFGLQTVFVSQAIKESWRLENHAQAQVVHNGIPDLDWTGLDRASPGGSDAEEGRANPKQSRNWDIAFVGRLTEKKGFHVLLEALRILDTPERAGTKVLILGGCLPGVSLPPGIFSDFEHLQIDYLGERADAAVFFAQSKVACIPSLFADPFPTTALEALRAGCLVVASDTGGLPESLQGTASVLVKPGNAEELANGLAFMLSKPVGGRADLNRSQYEARFSLDRFKERFMAFFAPQAVASLPLKVAVLGTVGVPGRYGGFETLAENLVRYHKTHGHKAALTVWCSAKDNVDHPTRFESADLRYVGLRANGAQSILYDAISLWQAVRSGHDRILLLGVSGALALPLIRLVSRARILTNIDGIEWKREKWKGLARMVLHASEWAAVRFSHEVIADNQAIADHARDTYGIECHVVAYGGDHALDHAGEANAPEGLPDRFALALCRIEPENNVHVILEALDGRDTPLVFVGNWDNSAYGRDLKAKYGDSSNLYLLDPVYDPGTLHALRARASVYLHGHSAGGTNPSLVEMMHFNIPVIAHGCAFNRFSTEGKARYFETPAELTDLLEGLDPDEAARIGADMREIAQHRYTWDQIGKAYFELLDRV</sequence>
<gene>
    <name evidence="3" type="ORF">SAMN04488036_10254</name>
</gene>
<keyword evidence="3" id="KW-0808">Transferase</keyword>
<keyword evidence="4" id="KW-1185">Reference proteome</keyword>
<dbReference type="InterPro" id="IPR015393">
    <property type="entry name" value="DUF1972"/>
</dbReference>
<dbReference type="InterPro" id="IPR001296">
    <property type="entry name" value="Glyco_trans_1"/>
</dbReference>
<dbReference type="EMBL" id="FOSZ01000002">
    <property type="protein sequence ID" value="SFK76036.1"/>
    <property type="molecule type" value="Genomic_DNA"/>
</dbReference>
<evidence type="ECO:0000313" key="4">
    <source>
        <dbReference type="Proteomes" id="UP000198851"/>
    </source>
</evidence>
<organism evidence="3 4">
    <name type="scientific">Shimia haliotis</name>
    <dbReference type="NCBI Taxonomy" id="1280847"/>
    <lineage>
        <taxon>Bacteria</taxon>
        <taxon>Pseudomonadati</taxon>
        <taxon>Pseudomonadota</taxon>
        <taxon>Alphaproteobacteria</taxon>
        <taxon>Rhodobacterales</taxon>
        <taxon>Roseobacteraceae</taxon>
    </lineage>
</organism>
<dbReference type="CDD" id="cd03801">
    <property type="entry name" value="GT4_PimA-like"/>
    <property type="match status" value="1"/>
</dbReference>
<proteinExistence type="predicted"/>
<dbReference type="OrthoDB" id="9792269at2"/>
<dbReference type="Pfam" id="PF00534">
    <property type="entry name" value="Glycos_transf_1"/>
    <property type="match status" value="2"/>
</dbReference>
<dbReference type="STRING" id="1280847.SAMN04488036_10254"/>
<dbReference type="Proteomes" id="UP000198851">
    <property type="component" value="Unassembled WGS sequence"/>
</dbReference>
<reference evidence="4" key="1">
    <citation type="submission" date="2016-10" db="EMBL/GenBank/DDBJ databases">
        <authorList>
            <person name="Varghese N."/>
            <person name="Submissions S."/>
        </authorList>
    </citation>
    <scope>NUCLEOTIDE SEQUENCE [LARGE SCALE GENOMIC DNA]</scope>
    <source>
        <strain evidence="4">DSM 28453</strain>
    </source>
</reference>
<dbReference type="PANTHER" id="PTHR12526">
    <property type="entry name" value="GLYCOSYLTRANSFERASE"/>
    <property type="match status" value="1"/>
</dbReference>
<protein>
    <submittedName>
        <fullName evidence="3">Glycosyltransferase involved in cell wall bisynthesis</fullName>
    </submittedName>
</protein>
<dbReference type="AlphaFoldDB" id="A0A1I4C7A2"/>
<name>A0A1I4C7A2_9RHOB</name>
<dbReference type="RefSeq" id="WP_093321519.1">
    <property type="nucleotide sequence ID" value="NZ_FOSZ01000002.1"/>
</dbReference>